<feature type="compositionally biased region" description="Polar residues" evidence="10">
    <location>
        <begin position="1273"/>
        <end position="1288"/>
    </location>
</feature>
<reference evidence="15" key="2">
    <citation type="submission" date="2007-04" db="EMBL/GenBank/DDBJ databases">
        <title>The genome of the human body louse.</title>
        <authorList>
            <consortium name="The Human Body Louse Genome Consortium"/>
            <person name="Kirkness E."/>
            <person name="Walenz B."/>
            <person name="Hass B."/>
            <person name="Bruggner R."/>
            <person name="Strausberg R."/>
        </authorList>
    </citation>
    <scope>NUCLEOTIDE SEQUENCE</scope>
    <source>
        <strain evidence="15">USDA</strain>
    </source>
</reference>
<feature type="region of interest" description="Disordered" evidence="10">
    <location>
        <begin position="887"/>
        <end position="920"/>
    </location>
</feature>
<dbReference type="GO" id="GO:0006509">
    <property type="term" value="P:membrane protein ectodomain proteolysis"/>
    <property type="evidence" value="ECO:0007669"/>
    <property type="project" value="TreeGrafter"/>
</dbReference>
<feature type="disulfide bond" evidence="9">
    <location>
        <begin position="341"/>
        <end position="365"/>
    </location>
</feature>
<dbReference type="Pfam" id="PF08516">
    <property type="entry name" value="ADAM_CR"/>
    <property type="match status" value="1"/>
</dbReference>
<feature type="disulfide bond" evidence="8">
    <location>
        <begin position="652"/>
        <end position="661"/>
    </location>
</feature>
<feature type="compositionally biased region" description="Basic and acidic residues" evidence="10">
    <location>
        <begin position="1298"/>
        <end position="1308"/>
    </location>
</feature>
<comment type="subcellular location">
    <subcellularLocation>
        <location evidence="1">Membrane</location>
        <topology evidence="1">Single-pass membrane protein</topology>
    </subcellularLocation>
</comment>
<evidence type="ECO:0000256" key="2">
    <source>
        <dbReference type="ARBA" id="ARBA00022692"/>
    </source>
</evidence>
<feature type="compositionally biased region" description="Basic and acidic residues" evidence="10">
    <location>
        <begin position="1157"/>
        <end position="1197"/>
    </location>
</feature>
<accession>E0VJV8</accession>
<dbReference type="Proteomes" id="UP000009046">
    <property type="component" value="Unassembled WGS sequence"/>
</dbReference>
<keyword evidence="6 8" id="KW-1015">Disulfide bond</keyword>
<feature type="compositionally biased region" description="Low complexity" evidence="10">
    <location>
        <begin position="1505"/>
        <end position="1522"/>
    </location>
</feature>
<keyword evidence="9" id="KW-0479">Metal-binding</keyword>
<dbReference type="InterPro" id="IPR034027">
    <property type="entry name" value="Reprolysin_adamalysin"/>
</dbReference>
<evidence type="ECO:0000259" key="12">
    <source>
        <dbReference type="PROSITE" id="PS50026"/>
    </source>
</evidence>
<dbReference type="Pfam" id="PF01421">
    <property type="entry name" value="Reprolysin"/>
    <property type="match status" value="1"/>
</dbReference>
<dbReference type="Pfam" id="PF01562">
    <property type="entry name" value="Pep_M12B_propep"/>
    <property type="match status" value="1"/>
</dbReference>
<dbReference type="InterPro" id="IPR002870">
    <property type="entry name" value="Peptidase_M12B_N"/>
</dbReference>
<feature type="compositionally biased region" description="Basic and acidic residues" evidence="10">
    <location>
        <begin position="1"/>
        <end position="23"/>
    </location>
</feature>
<reference evidence="15" key="1">
    <citation type="submission" date="2007-04" db="EMBL/GenBank/DDBJ databases">
        <title>Annotation of Pediculus humanus corporis strain USDA.</title>
        <authorList>
            <person name="Kirkness E."/>
            <person name="Hannick L."/>
            <person name="Hass B."/>
            <person name="Bruggner R."/>
            <person name="Lawson D."/>
            <person name="Bidwell S."/>
            <person name="Joardar V."/>
            <person name="Caler E."/>
            <person name="Walenz B."/>
            <person name="Inman J."/>
            <person name="Schobel S."/>
            <person name="Galinsky K."/>
            <person name="Amedeo P."/>
            <person name="Strausberg R."/>
        </authorList>
    </citation>
    <scope>NUCLEOTIDE SEQUENCE</scope>
    <source>
        <strain evidence="15">USDA</strain>
    </source>
</reference>
<dbReference type="PROSITE" id="PS50215">
    <property type="entry name" value="ADAM_MEPRO"/>
    <property type="match status" value="1"/>
</dbReference>
<dbReference type="Gene3D" id="4.10.70.10">
    <property type="entry name" value="Disintegrin domain"/>
    <property type="match status" value="1"/>
</dbReference>
<dbReference type="PANTHER" id="PTHR11905">
    <property type="entry name" value="ADAM A DISINTEGRIN AND METALLOPROTEASE DOMAIN"/>
    <property type="match status" value="1"/>
</dbReference>
<dbReference type="InParanoid" id="E0VJV8"/>
<evidence type="ECO:0000256" key="3">
    <source>
        <dbReference type="ARBA" id="ARBA00022989"/>
    </source>
</evidence>
<feature type="disulfide bond" evidence="9">
    <location>
        <begin position="343"/>
        <end position="348"/>
    </location>
</feature>
<feature type="region of interest" description="Disordered" evidence="10">
    <location>
        <begin position="1"/>
        <end position="50"/>
    </location>
</feature>
<evidence type="ECO:0000256" key="8">
    <source>
        <dbReference type="PROSITE-ProRule" id="PRU00076"/>
    </source>
</evidence>
<keyword evidence="3 11" id="KW-1133">Transmembrane helix</keyword>
<evidence type="ECO:0000256" key="7">
    <source>
        <dbReference type="PROSITE-ProRule" id="PRU00068"/>
    </source>
</evidence>
<evidence type="ECO:0000313" key="15">
    <source>
        <dbReference type="EMBL" id="EEB13664.1"/>
    </source>
</evidence>
<dbReference type="Pfam" id="PF00200">
    <property type="entry name" value="Disintegrin"/>
    <property type="match status" value="1"/>
</dbReference>
<dbReference type="OrthoDB" id="5951731at2759"/>
<dbReference type="PROSITE" id="PS01186">
    <property type="entry name" value="EGF_2"/>
    <property type="match status" value="1"/>
</dbReference>
<feature type="domain" description="Peptidase M12B" evidence="14">
    <location>
        <begin position="191"/>
        <end position="386"/>
    </location>
</feature>
<feature type="region of interest" description="Disordered" evidence="10">
    <location>
        <begin position="1228"/>
        <end position="1614"/>
    </location>
</feature>
<dbReference type="SMART" id="SM00608">
    <property type="entry name" value="ACR"/>
    <property type="match status" value="1"/>
</dbReference>
<keyword evidence="4" id="KW-0645">Protease</keyword>
<dbReference type="PROSITE" id="PS50026">
    <property type="entry name" value="EGF_3"/>
    <property type="match status" value="1"/>
</dbReference>
<dbReference type="PROSITE" id="PS50214">
    <property type="entry name" value="DISINTEGRIN_2"/>
    <property type="match status" value="1"/>
</dbReference>
<reference evidence="16" key="3">
    <citation type="submission" date="2021-02" db="UniProtKB">
        <authorList>
            <consortium name="EnsemblMetazoa"/>
        </authorList>
    </citation>
    <scope>IDENTIFICATION</scope>
    <source>
        <strain evidence="16">USDA</strain>
    </source>
</reference>
<evidence type="ECO:0000256" key="5">
    <source>
        <dbReference type="ARBA" id="ARBA00023136"/>
    </source>
</evidence>
<feature type="region of interest" description="Disordered" evidence="10">
    <location>
        <begin position="862"/>
        <end position="881"/>
    </location>
</feature>
<gene>
    <name evidence="16" type="primary">8235056</name>
    <name evidence="15" type="ORF">Phum_PHUM252150</name>
</gene>
<protein>
    <submittedName>
        <fullName evidence="15">ADAM 19, putative</fullName>
        <ecNumber evidence="15">3.4.24.52</ecNumber>
    </submittedName>
</protein>
<keyword evidence="4" id="KW-0482">Metalloprotease</keyword>
<dbReference type="MEROPS" id="M12.A04"/>
<feature type="compositionally biased region" description="Polar residues" evidence="10">
    <location>
        <begin position="1455"/>
        <end position="1469"/>
    </location>
</feature>
<dbReference type="InterPro" id="IPR036436">
    <property type="entry name" value="Disintegrin_dom_sf"/>
</dbReference>
<feature type="compositionally biased region" description="Polar residues" evidence="10">
    <location>
        <begin position="1065"/>
        <end position="1087"/>
    </location>
</feature>
<evidence type="ECO:0000256" key="4">
    <source>
        <dbReference type="ARBA" id="ARBA00023049"/>
    </source>
</evidence>
<dbReference type="PANTHER" id="PTHR11905:SF159">
    <property type="entry name" value="ADAM METALLOPROTEASE"/>
    <property type="match status" value="1"/>
</dbReference>
<keyword evidence="17" id="KW-1185">Reference proteome</keyword>
<evidence type="ECO:0000259" key="13">
    <source>
        <dbReference type="PROSITE" id="PS50214"/>
    </source>
</evidence>
<dbReference type="HOGENOM" id="CLU_003302_0_0_1"/>
<feature type="binding site" evidence="9">
    <location>
        <position position="326"/>
    </location>
    <ligand>
        <name>Zn(2+)</name>
        <dbReference type="ChEBI" id="CHEBI:29105"/>
        <note>catalytic</note>
    </ligand>
</feature>
<proteinExistence type="predicted"/>
<evidence type="ECO:0000256" key="11">
    <source>
        <dbReference type="SAM" id="Phobius"/>
    </source>
</evidence>
<dbReference type="VEuPathDB" id="VectorBase:PHUM252150"/>
<dbReference type="SUPFAM" id="SSF57552">
    <property type="entry name" value="Blood coagulation inhibitor (disintegrin)"/>
    <property type="match status" value="1"/>
</dbReference>
<keyword evidence="15" id="KW-0378">Hydrolase</keyword>
<dbReference type="EC" id="3.4.24.52" evidence="15"/>
<evidence type="ECO:0000313" key="17">
    <source>
        <dbReference type="Proteomes" id="UP000009046"/>
    </source>
</evidence>
<dbReference type="InterPro" id="IPR000742">
    <property type="entry name" value="EGF"/>
</dbReference>
<name>E0VJV8_PEDHC</name>
<evidence type="ECO:0000256" key="9">
    <source>
        <dbReference type="PROSITE-ProRule" id="PRU00276"/>
    </source>
</evidence>
<dbReference type="SMART" id="SM00050">
    <property type="entry name" value="DISIN"/>
    <property type="match status" value="1"/>
</dbReference>
<sequence>MVVKSHDNDDGSRPSKDFTEHSVTKPRIYHGRTKRELSRSHDPGEKGGHAPDLIISLHLDGIERILELTINYDLISKSYFEKTQKNGSYHVHKPTPDEMELCHYNGYIRNVPGSWAALSTCTHLKGIVHDGKETYYVDKGPEEGFNYVYNGKHINPNKTLSCGFPQSDKLLRLKRDTDAIRGPYNANRQSRYVELLLVVDHEEYKALGDLKDVYQHCKDITNIINALFVPLNIFIALIGVVVWTEKNEIFLSTNGDKTLTNFLLYRKEFLVKKHPNDNAQLLTRVQFDGGVVGKALKGPICTFEYSGGIFMDHSSVVGLVATTVAHELGHNFGMEHDRSDCECPDDRCIMAPSSSAMSPSHWSSCSLEFLAQAFEHGMDYCLRNKPTKLFDSPVCGNGFVEPGEQCDCGLPHRCNNPCCNATTCMLFANASCATGECCDFETCKPKGAGIECRSAEHECDLPEYCTGESEYCPSDVFKIDGDSCSKGKAFCYQGKCRSHSDQCQLLWGPSGKNSDTRCYEKNINGNMHGNCGYNRLNKTYVKCYSENVYCGMVHCSHLNERLEFGMESVSILAHSFINSGMNITACRTAMVDLGLNEIDPGLAPDGAKCGEGKMCVNQKCMSVGDLRKSNLESCPNNCSGNGICNSKGHCHCNRGFAPPLCAYPGAGGSTDSGPASDPNLGKRVTIALYLVFLVIFILSILAFLFIYYTRANVKIWWKKSPTRHTSAPWECKRQSPGRGATVLLPENVGIVDVGIIRDRSPGPKATLLNEKQAAVVTPAKPKINDLQSELFVKGKGFTIKPIKKPGESVPNSMVKNTEFNHEKSNNILPPSYVKYEKVNSNPNDNDLNSGIYANIDNKWKSENEEPPPIVPSAPTLPNVIFANPRTKSKNKSLVSSKESSDVTDAPNVSLGPSRPKISDPVLEGTTAKELLADGANLVPTRKAPSIPLTKAPNETTTEGYDKELPPVPDDSFKNRPISNSDKLMDEKKLLKELKENKEYPALTKIASLMKSASINRSSSVNEKNKAKIKPEIRKLKFDKEKLKNIEISNPIPQVDSGGAAEKETTSISRAQSMREPSQPKPNLQSFGSMRIPSGANRPTSIHVHSRPTSPPPRPPPPKNLSQEYSYDDCLNLLTEKNAPLAQMDNSPTNNIYAVIEDSPKLSKKLDNNERKVHFDDGRYEEPVELEKSESQSAENKKSFNKVGTGSTESMGLLSEIVSEIQARNLDSIYSSGTLKKKKEKEKGSENFGASSNSNNYYGNLSSNKNEPKNSNSTASSEFNNSVVKNINQPKPPMIFNDLSKKTGSEETPKVNNTDVNTYKPFSSSLIRNSGPLASSYKDKFEPKMTTADKDLKKDFLTSNKEVEPSISGNNNNNNNSNTPSSASPFVKSSFTRPSLLSTPTLPKTTPLSITSNFPKTPEEDDGGTSKSSVKTTKTLSNLPGGGNNKKTTEKNKSTDNLSGATKMTSSKPNVLSRKPSPSRKTTSLTTEKEGTVMKPLTRPLPSIPKPSVKTTTEPSKTSSSSSLNRKNSRENLTNKIPNGNKKQFGTERKPEISKEKPVPKRNVAANGTVSGLQSKFESTGNVSFDNKKTVPPVTSTKSKFSNDSNSNSNKSSIP</sequence>
<evidence type="ECO:0000259" key="14">
    <source>
        <dbReference type="PROSITE" id="PS50215"/>
    </source>
</evidence>
<keyword evidence="5 11" id="KW-0472">Membrane</keyword>
<feature type="compositionally biased region" description="Basic and acidic residues" evidence="10">
    <location>
        <begin position="34"/>
        <end position="49"/>
    </location>
</feature>
<evidence type="ECO:0000256" key="6">
    <source>
        <dbReference type="ARBA" id="ARBA00023157"/>
    </source>
</evidence>
<evidence type="ECO:0000256" key="10">
    <source>
        <dbReference type="SAM" id="MobiDB-lite"/>
    </source>
</evidence>
<keyword evidence="2 11" id="KW-0812">Transmembrane</keyword>
<dbReference type="EnsemblMetazoa" id="PHUM252150-RA">
    <property type="protein sequence ID" value="PHUM252150-PA"/>
    <property type="gene ID" value="PHUM252150"/>
</dbReference>
<comment type="caution">
    <text evidence="8">Lacks conserved residue(s) required for the propagation of feature annotation.</text>
</comment>
<feature type="disulfide bond" evidence="8">
    <location>
        <begin position="634"/>
        <end position="644"/>
    </location>
</feature>
<dbReference type="InterPro" id="IPR006586">
    <property type="entry name" value="ADAM_Cys-rich"/>
</dbReference>
<feature type="compositionally biased region" description="Pro residues" evidence="10">
    <location>
        <begin position="1108"/>
        <end position="1118"/>
    </location>
</feature>
<dbReference type="InterPro" id="IPR001762">
    <property type="entry name" value="Disintegrin_dom"/>
</dbReference>
<dbReference type="Gene3D" id="3.40.390.10">
    <property type="entry name" value="Collagenase (Catalytic Domain)"/>
    <property type="match status" value="1"/>
</dbReference>
<feature type="disulfide bond" evidence="7">
    <location>
        <begin position="452"/>
        <end position="472"/>
    </location>
</feature>
<feature type="compositionally biased region" description="Polar residues" evidence="10">
    <location>
        <begin position="1530"/>
        <end position="1543"/>
    </location>
</feature>
<feature type="disulfide bond" evidence="9">
    <location>
        <begin position="301"/>
        <end position="381"/>
    </location>
</feature>
<dbReference type="CDD" id="cd04269">
    <property type="entry name" value="ZnMc_adamalysin_II_like"/>
    <property type="match status" value="1"/>
</dbReference>
<dbReference type="eggNOG" id="KOG3607">
    <property type="taxonomic scope" value="Eukaryota"/>
</dbReference>
<feature type="compositionally biased region" description="Low complexity" evidence="10">
    <location>
        <begin position="1424"/>
        <end position="1436"/>
    </location>
</feature>
<feature type="region of interest" description="Disordered" evidence="10">
    <location>
        <begin position="1039"/>
        <end position="1128"/>
    </location>
</feature>
<dbReference type="FunCoup" id="E0VJV8">
    <property type="interactions" value="221"/>
</dbReference>
<feature type="compositionally biased region" description="Basic and acidic residues" evidence="10">
    <location>
        <begin position="1544"/>
        <end position="1558"/>
    </location>
</feature>
<evidence type="ECO:0000256" key="1">
    <source>
        <dbReference type="ARBA" id="ARBA00004167"/>
    </source>
</evidence>
<dbReference type="FunFam" id="3.40.390.10:FF:000002">
    <property type="entry name" value="Disintegrin and metalloproteinase domain-containing protein 22"/>
    <property type="match status" value="1"/>
</dbReference>
<dbReference type="EMBL" id="DS235231">
    <property type="protein sequence ID" value="EEB13664.1"/>
    <property type="molecule type" value="Genomic_DNA"/>
</dbReference>
<feature type="binding site" evidence="9">
    <location>
        <position position="330"/>
    </location>
    <ligand>
        <name>Zn(2+)</name>
        <dbReference type="ChEBI" id="CHEBI:29105"/>
        <note>catalytic</note>
    </ligand>
</feature>
<feature type="active site" evidence="9">
    <location>
        <position position="327"/>
    </location>
</feature>
<dbReference type="RefSeq" id="XP_002426402.1">
    <property type="nucleotide sequence ID" value="XM_002426357.1"/>
</dbReference>
<dbReference type="SUPFAM" id="SSF55486">
    <property type="entry name" value="Metalloproteases ('zincins'), catalytic domain"/>
    <property type="match status" value="1"/>
</dbReference>
<dbReference type="GO" id="GO:0046872">
    <property type="term" value="F:metal ion binding"/>
    <property type="evidence" value="ECO:0007669"/>
    <property type="project" value="UniProtKB-KW"/>
</dbReference>
<dbReference type="GO" id="GO:0004222">
    <property type="term" value="F:metalloendopeptidase activity"/>
    <property type="evidence" value="ECO:0007669"/>
    <property type="project" value="InterPro"/>
</dbReference>
<dbReference type="OMA" id="SADHECD"/>
<feature type="domain" description="Disintegrin" evidence="13">
    <location>
        <begin position="392"/>
        <end position="480"/>
    </location>
</feature>
<feature type="compositionally biased region" description="Polar residues" evidence="10">
    <location>
        <begin position="1309"/>
        <end position="1327"/>
    </location>
</feature>
<dbReference type="InterPro" id="IPR024079">
    <property type="entry name" value="MetalloPept_cat_dom_sf"/>
</dbReference>
<dbReference type="KEGG" id="phu:Phum_PHUM252150"/>
<keyword evidence="9" id="KW-0862">Zinc</keyword>
<dbReference type="FunFam" id="4.10.70.10:FF:000001">
    <property type="entry name" value="Disintegrin and metalloproteinase domain-containing protein 22"/>
    <property type="match status" value="1"/>
</dbReference>
<dbReference type="GeneID" id="8235056"/>
<dbReference type="InterPro" id="IPR001590">
    <property type="entry name" value="Peptidase_M12B"/>
</dbReference>
<evidence type="ECO:0000313" key="16">
    <source>
        <dbReference type="EnsemblMetazoa" id="PHUM252150-PA"/>
    </source>
</evidence>
<keyword evidence="8" id="KW-0245">EGF-like domain</keyword>
<dbReference type="CTD" id="8235056"/>
<feature type="compositionally biased region" description="Low complexity" evidence="10">
    <location>
        <begin position="1595"/>
        <end position="1614"/>
    </location>
</feature>
<feature type="compositionally biased region" description="Low complexity" evidence="10">
    <location>
        <begin position="1250"/>
        <end position="1272"/>
    </location>
</feature>
<feature type="compositionally biased region" description="Polar residues" evidence="10">
    <location>
        <begin position="1565"/>
        <end position="1584"/>
    </location>
</feature>
<dbReference type="Gene3D" id="2.10.25.10">
    <property type="entry name" value="Laminin"/>
    <property type="match status" value="1"/>
</dbReference>
<feature type="region of interest" description="Disordered" evidence="10">
    <location>
        <begin position="942"/>
        <end position="980"/>
    </location>
</feature>
<feature type="region of interest" description="Disordered" evidence="10">
    <location>
        <begin position="1157"/>
        <end position="1207"/>
    </location>
</feature>
<feature type="compositionally biased region" description="Low complexity" evidence="10">
    <location>
        <begin position="1364"/>
        <end position="1411"/>
    </location>
</feature>
<organism>
    <name type="scientific">Pediculus humanus subsp. corporis</name>
    <name type="common">Body louse</name>
    <dbReference type="NCBI Taxonomy" id="121224"/>
    <lineage>
        <taxon>Eukaryota</taxon>
        <taxon>Metazoa</taxon>
        <taxon>Ecdysozoa</taxon>
        <taxon>Arthropoda</taxon>
        <taxon>Hexapoda</taxon>
        <taxon>Insecta</taxon>
        <taxon>Pterygota</taxon>
        <taxon>Neoptera</taxon>
        <taxon>Paraneoptera</taxon>
        <taxon>Psocodea</taxon>
        <taxon>Troctomorpha</taxon>
        <taxon>Phthiraptera</taxon>
        <taxon>Anoplura</taxon>
        <taxon>Pediculidae</taxon>
        <taxon>Pediculus</taxon>
    </lineage>
</organism>
<feature type="compositionally biased region" description="Basic and acidic residues" evidence="10">
    <location>
        <begin position="1336"/>
        <end position="1363"/>
    </location>
</feature>
<feature type="domain" description="EGF-like" evidence="12">
    <location>
        <begin position="630"/>
        <end position="662"/>
    </location>
</feature>
<dbReference type="EMBL" id="AAZO01002923">
    <property type="status" value="NOT_ANNOTATED_CDS"/>
    <property type="molecule type" value="Genomic_DNA"/>
</dbReference>
<feature type="transmembrane region" description="Helical" evidence="11">
    <location>
        <begin position="686"/>
        <end position="708"/>
    </location>
</feature>
<feature type="binding site" evidence="9">
    <location>
        <position position="336"/>
    </location>
    <ligand>
        <name>Zn(2+)</name>
        <dbReference type="ChEBI" id="CHEBI:29105"/>
        <note>catalytic</note>
    </ligand>
</feature>
<feature type="transmembrane region" description="Helical" evidence="11">
    <location>
        <begin position="223"/>
        <end position="243"/>
    </location>
</feature>
<dbReference type="GO" id="GO:0016020">
    <property type="term" value="C:membrane"/>
    <property type="evidence" value="ECO:0007669"/>
    <property type="project" value="UniProtKB-SubCell"/>
</dbReference>